<keyword evidence="7" id="KW-1185">Reference proteome</keyword>
<dbReference type="InterPro" id="IPR025996">
    <property type="entry name" value="MT1864/Rv1816-like_C"/>
</dbReference>
<dbReference type="Proteomes" id="UP000001868">
    <property type="component" value="Chromosome"/>
</dbReference>
<feature type="domain" description="HTH tetR-type" evidence="5">
    <location>
        <begin position="10"/>
        <end position="70"/>
    </location>
</feature>
<dbReference type="KEGG" id="pzu:PHZ_c1912"/>
<evidence type="ECO:0000256" key="4">
    <source>
        <dbReference type="PROSITE-ProRule" id="PRU00335"/>
    </source>
</evidence>
<keyword evidence="2 4" id="KW-0238">DNA-binding</keyword>
<dbReference type="Gene3D" id="1.10.357.10">
    <property type="entry name" value="Tetracycline Repressor, domain 2"/>
    <property type="match status" value="1"/>
</dbReference>
<evidence type="ECO:0000259" key="5">
    <source>
        <dbReference type="PROSITE" id="PS50977"/>
    </source>
</evidence>
<dbReference type="InterPro" id="IPR009057">
    <property type="entry name" value="Homeodomain-like_sf"/>
</dbReference>
<dbReference type="EMBL" id="CP000747">
    <property type="protein sequence ID" value="ACG78323.1"/>
    <property type="molecule type" value="Genomic_DNA"/>
</dbReference>
<dbReference type="GO" id="GO:0003700">
    <property type="term" value="F:DNA-binding transcription factor activity"/>
    <property type="evidence" value="ECO:0007669"/>
    <property type="project" value="TreeGrafter"/>
</dbReference>
<dbReference type="PROSITE" id="PS50977">
    <property type="entry name" value="HTH_TETR_2"/>
    <property type="match status" value="1"/>
</dbReference>
<evidence type="ECO:0000256" key="2">
    <source>
        <dbReference type="ARBA" id="ARBA00023125"/>
    </source>
</evidence>
<evidence type="ECO:0000313" key="6">
    <source>
        <dbReference type="EMBL" id="ACG78323.1"/>
    </source>
</evidence>
<evidence type="ECO:0000256" key="1">
    <source>
        <dbReference type="ARBA" id="ARBA00023015"/>
    </source>
</evidence>
<dbReference type="HOGENOM" id="CLU_069356_40_0_5"/>
<dbReference type="AlphaFoldDB" id="B4RDD3"/>
<proteinExistence type="predicted"/>
<accession>B4RDD3</accession>
<protein>
    <submittedName>
        <fullName evidence="6">Transcriptional regulator,TetR family</fullName>
    </submittedName>
</protein>
<dbReference type="eggNOG" id="COG1309">
    <property type="taxonomic scope" value="Bacteria"/>
</dbReference>
<dbReference type="Pfam" id="PF13305">
    <property type="entry name" value="TetR_C_33"/>
    <property type="match status" value="1"/>
</dbReference>
<dbReference type="InterPro" id="IPR036271">
    <property type="entry name" value="Tet_transcr_reg_TetR-rel_C_sf"/>
</dbReference>
<dbReference type="OrthoDB" id="7056813at2"/>
<name>B4RDD3_PHEZH</name>
<dbReference type="PANTHER" id="PTHR30055:SF239">
    <property type="entry name" value="TRANSCRIPTIONAL REGULATORY PROTEIN"/>
    <property type="match status" value="1"/>
</dbReference>
<gene>
    <name evidence="6" type="ordered locus">PHZ_c1912</name>
</gene>
<evidence type="ECO:0000313" key="7">
    <source>
        <dbReference type="Proteomes" id="UP000001868"/>
    </source>
</evidence>
<dbReference type="RefSeq" id="WP_012522465.1">
    <property type="nucleotide sequence ID" value="NC_011144.1"/>
</dbReference>
<dbReference type="PANTHER" id="PTHR30055">
    <property type="entry name" value="HTH-TYPE TRANSCRIPTIONAL REGULATOR RUTR"/>
    <property type="match status" value="1"/>
</dbReference>
<reference evidence="6 7" key="1">
    <citation type="journal article" date="2008" name="BMC Genomics">
        <title>Complete genome of Phenylobacterium zucineum - a novel facultative intracellular bacterium isolated from human erythroleukemia cell line K562.</title>
        <authorList>
            <person name="Luo Y."/>
            <person name="Xu X."/>
            <person name="Ding Z."/>
            <person name="Liu Z."/>
            <person name="Zhang B."/>
            <person name="Yan Z."/>
            <person name="Sun J."/>
            <person name="Hu S."/>
            <person name="Hu X."/>
        </authorList>
    </citation>
    <scope>NUCLEOTIDE SEQUENCE [LARGE SCALE GENOMIC DNA]</scope>
    <source>
        <strain evidence="6 7">HLK1</strain>
    </source>
</reference>
<dbReference type="SUPFAM" id="SSF48498">
    <property type="entry name" value="Tetracyclin repressor-like, C-terminal domain"/>
    <property type="match status" value="1"/>
</dbReference>
<keyword evidence="3" id="KW-0804">Transcription</keyword>
<evidence type="ECO:0000256" key="3">
    <source>
        <dbReference type="ARBA" id="ARBA00023163"/>
    </source>
</evidence>
<sequence length="192" mass="20097">MPAKTSYHHGDLARAALDAAFELVRAGGAEAVSMREVAAKVGVAHRALYRPFGGREGLLNAVAARGYEILADRLEAAIGEGGEVRRGFVAAYARFALEEPGLYGLVMDRDRKQIAATPALKAASDRVIALSLQALAGGARGAEGRDRVIAIWSLLHGAVALYRSGLIRASGTEPLVDYLVALSEGAPFSAGK</sequence>
<dbReference type="Pfam" id="PF00440">
    <property type="entry name" value="TetR_N"/>
    <property type="match status" value="1"/>
</dbReference>
<dbReference type="SUPFAM" id="SSF46689">
    <property type="entry name" value="Homeodomain-like"/>
    <property type="match status" value="1"/>
</dbReference>
<feature type="DNA-binding region" description="H-T-H motif" evidence="4">
    <location>
        <begin position="33"/>
        <end position="52"/>
    </location>
</feature>
<dbReference type="InterPro" id="IPR050109">
    <property type="entry name" value="HTH-type_TetR-like_transc_reg"/>
</dbReference>
<dbReference type="InterPro" id="IPR001647">
    <property type="entry name" value="HTH_TetR"/>
</dbReference>
<dbReference type="GO" id="GO:0000976">
    <property type="term" value="F:transcription cis-regulatory region binding"/>
    <property type="evidence" value="ECO:0007669"/>
    <property type="project" value="TreeGrafter"/>
</dbReference>
<dbReference type="STRING" id="450851.PHZ_c1912"/>
<organism evidence="6 7">
    <name type="scientific">Phenylobacterium zucineum (strain HLK1)</name>
    <dbReference type="NCBI Taxonomy" id="450851"/>
    <lineage>
        <taxon>Bacteria</taxon>
        <taxon>Pseudomonadati</taxon>
        <taxon>Pseudomonadota</taxon>
        <taxon>Alphaproteobacteria</taxon>
        <taxon>Caulobacterales</taxon>
        <taxon>Caulobacteraceae</taxon>
        <taxon>Phenylobacterium</taxon>
    </lineage>
</organism>
<keyword evidence="1" id="KW-0805">Transcription regulation</keyword>